<keyword evidence="2" id="KW-1185">Reference proteome</keyword>
<evidence type="ECO:0000313" key="2">
    <source>
        <dbReference type="Proteomes" id="UP000266677"/>
    </source>
</evidence>
<accession>A0A3A4K5N3</accession>
<reference evidence="1 2" key="1">
    <citation type="submission" date="2018-09" db="EMBL/GenBank/DDBJ databases">
        <title>YIM PH21274 draft genome.</title>
        <authorList>
            <person name="Miao C."/>
        </authorList>
    </citation>
    <scope>NUCLEOTIDE SEQUENCE [LARGE SCALE GENOMIC DNA]</scope>
    <source>
        <strain evidence="1 2">YIM PH 21724</strain>
    </source>
</reference>
<gene>
    <name evidence="1" type="ORF">D5S18_28060</name>
</gene>
<dbReference type="Proteomes" id="UP000266677">
    <property type="component" value="Unassembled WGS sequence"/>
</dbReference>
<protein>
    <recommendedName>
        <fullName evidence="3">RiboL-PSP-HEPN domain-containing protein</fullName>
    </recommendedName>
</protein>
<dbReference type="AlphaFoldDB" id="A0A3A4K5N3"/>
<name>A0A3A4K5N3_9NOCA</name>
<organism evidence="1 2">
    <name type="scientific">Nocardia panacis</name>
    <dbReference type="NCBI Taxonomy" id="2340916"/>
    <lineage>
        <taxon>Bacteria</taxon>
        <taxon>Bacillati</taxon>
        <taxon>Actinomycetota</taxon>
        <taxon>Actinomycetes</taxon>
        <taxon>Mycobacteriales</taxon>
        <taxon>Nocardiaceae</taxon>
        <taxon>Nocardia</taxon>
    </lineage>
</organism>
<evidence type="ECO:0008006" key="3">
    <source>
        <dbReference type="Google" id="ProtNLM"/>
    </source>
</evidence>
<sequence length="271" mass="31202">MLANRGTFGGSMTWRMSIRVRFDRTMAKSALESDAKALLNSLVYELDVRNDLKLRLVAWPIEQTKKFPVRRHRNREVRFPEIEVDPQVAALFSFAGTAAENPPLAFLSYYQVLETYFPTAIKRSALRELELALADPRFDRKNKKSLGRILSIGEGVAGASENSALRELIEHNVRDEELRDFFVRHDWGKQFTKQGPIIGIEDNINVDNKQVPLAYQVADRVYRIRNRIVHTKGDFKYKTVPPLLPQSVEAEQLYPDIELLRLLAYEVILCI</sequence>
<evidence type="ECO:0000313" key="1">
    <source>
        <dbReference type="EMBL" id="RJO69760.1"/>
    </source>
</evidence>
<proteinExistence type="predicted"/>
<dbReference type="EMBL" id="QZFU01000041">
    <property type="protein sequence ID" value="RJO69760.1"/>
    <property type="molecule type" value="Genomic_DNA"/>
</dbReference>
<comment type="caution">
    <text evidence="1">The sequence shown here is derived from an EMBL/GenBank/DDBJ whole genome shotgun (WGS) entry which is preliminary data.</text>
</comment>